<feature type="active site" description="Proton acceptor" evidence="10">
    <location>
        <position position="302"/>
    </location>
</feature>
<evidence type="ECO:0000256" key="1">
    <source>
        <dbReference type="ARBA" id="ARBA00004496"/>
    </source>
</evidence>
<dbReference type="Proteomes" id="UP000317238">
    <property type="component" value="Unassembled WGS sequence"/>
</dbReference>
<evidence type="ECO:0000256" key="4">
    <source>
        <dbReference type="ARBA" id="ARBA00011245"/>
    </source>
</evidence>
<keyword evidence="5" id="KW-0963">Cytoplasm</keyword>
<dbReference type="OrthoDB" id="9779408at2"/>
<comment type="caution">
    <text evidence="13">The sequence shown here is derived from an EMBL/GenBank/DDBJ whole genome shotgun (WGS) entry which is preliminary data.</text>
</comment>
<evidence type="ECO:0000256" key="9">
    <source>
        <dbReference type="PIRNR" id="PIRNR005096"/>
    </source>
</evidence>
<reference evidence="13 14" key="1">
    <citation type="submission" date="2019-02" db="EMBL/GenBank/DDBJ databases">
        <title>Deep-cultivation of Planctomycetes and their phenomic and genomic characterization uncovers novel biology.</title>
        <authorList>
            <person name="Wiegand S."/>
            <person name="Jogler M."/>
            <person name="Boedeker C."/>
            <person name="Pinto D."/>
            <person name="Vollmers J."/>
            <person name="Rivas-Marin E."/>
            <person name="Kohn T."/>
            <person name="Peeters S.H."/>
            <person name="Heuer A."/>
            <person name="Rast P."/>
            <person name="Oberbeckmann S."/>
            <person name="Bunk B."/>
            <person name="Jeske O."/>
            <person name="Meyerdierks A."/>
            <person name="Storesund J.E."/>
            <person name="Kallscheuer N."/>
            <person name="Luecker S."/>
            <person name="Lage O.M."/>
            <person name="Pohl T."/>
            <person name="Merkel B.J."/>
            <person name="Hornburger P."/>
            <person name="Mueller R.-W."/>
            <person name="Bruemmer F."/>
            <person name="Labrenz M."/>
            <person name="Spormann A.M."/>
            <person name="Op Den Camp H."/>
            <person name="Overmann J."/>
            <person name="Amann R."/>
            <person name="Jetten M.S.M."/>
            <person name="Mascher T."/>
            <person name="Medema M.H."/>
            <person name="Devos D.P."/>
            <person name="Kaster A.-K."/>
            <person name="Ovreas L."/>
            <person name="Rohde M."/>
            <person name="Galperin M.Y."/>
            <person name="Jogler C."/>
        </authorList>
    </citation>
    <scope>NUCLEOTIDE SEQUENCE [LARGE SCALE GENOMIC DNA]</scope>
    <source>
        <strain evidence="13 14">Pan14r</strain>
    </source>
</reference>
<dbReference type="InterPro" id="IPR047215">
    <property type="entry name" value="Galactose_mutarotase-like"/>
</dbReference>
<dbReference type="Gene3D" id="2.70.98.10">
    <property type="match status" value="1"/>
</dbReference>
<evidence type="ECO:0000313" key="14">
    <source>
        <dbReference type="Proteomes" id="UP000317238"/>
    </source>
</evidence>
<dbReference type="UniPathway" id="UPA00242"/>
<dbReference type="EMBL" id="SJPL01000002">
    <property type="protein sequence ID" value="TWT65527.1"/>
    <property type="molecule type" value="Genomic_DNA"/>
</dbReference>
<evidence type="ECO:0000256" key="11">
    <source>
        <dbReference type="PIRSR" id="PIRSR005096-2"/>
    </source>
</evidence>
<feature type="binding site" evidence="11">
    <location>
        <position position="234"/>
    </location>
    <ligand>
        <name>beta-D-galactose</name>
        <dbReference type="ChEBI" id="CHEBI:27667"/>
    </ligand>
</feature>
<comment type="subcellular location">
    <subcellularLocation>
        <location evidence="1">Cytoplasm</location>
    </subcellularLocation>
</comment>
<dbReference type="AlphaFoldDB" id="A0A5C5XQQ1"/>
<dbReference type="Pfam" id="PF01263">
    <property type="entry name" value="Aldose_epim"/>
    <property type="match status" value="1"/>
</dbReference>
<keyword evidence="7 9" id="KW-0413">Isomerase</keyword>
<evidence type="ECO:0000256" key="8">
    <source>
        <dbReference type="ARBA" id="ARBA00023277"/>
    </source>
</evidence>
<evidence type="ECO:0000256" key="2">
    <source>
        <dbReference type="ARBA" id="ARBA00005028"/>
    </source>
</evidence>
<dbReference type="GO" id="GO:0006006">
    <property type="term" value="P:glucose metabolic process"/>
    <property type="evidence" value="ECO:0007669"/>
    <property type="project" value="TreeGrafter"/>
</dbReference>
<feature type="binding site" evidence="12">
    <location>
        <begin position="162"/>
        <end position="164"/>
    </location>
    <ligand>
        <name>beta-D-galactose</name>
        <dbReference type="ChEBI" id="CHEBI:27667"/>
    </ligand>
</feature>
<dbReference type="GO" id="GO:0004034">
    <property type="term" value="F:aldose 1-epimerase activity"/>
    <property type="evidence" value="ECO:0007669"/>
    <property type="project" value="UniProtKB-EC"/>
</dbReference>
<feature type="active site" description="Proton donor" evidence="10">
    <location>
        <position position="162"/>
    </location>
</feature>
<evidence type="ECO:0000256" key="10">
    <source>
        <dbReference type="PIRSR" id="PIRSR005096-1"/>
    </source>
</evidence>
<name>A0A5C5XQQ1_9PLAN</name>
<dbReference type="PANTHER" id="PTHR10091">
    <property type="entry name" value="ALDOSE-1-EPIMERASE"/>
    <property type="match status" value="1"/>
</dbReference>
<comment type="subunit">
    <text evidence="4">Monomer.</text>
</comment>
<dbReference type="InterPro" id="IPR014718">
    <property type="entry name" value="GH-type_carb-bd"/>
</dbReference>
<dbReference type="PIRSF" id="PIRSF005096">
    <property type="entry name" value="GALM"/>
    <property type="match status" value="1"/>
</dbReference>
<dbReference type="CDD" id="cd09019">
    <property type="entry name" value="galactose_mutarotase_like"/>
    <property type="match status" value="1"/>
</dbReference>
<dbReference type="FunFam" id="2.70.98.10:FF:000003">
    <property type="entry name" value="Aldose 1-epimerase"/>
    <property type="match status" value="1"/>
</dbReference>
<dbReference type="RefSeq" id="WP_145304236.1">
    <property type="nucleotide sequence ID" value="NZ_CP036319.1"/>
</dbReference>
<organism evidence="13 14">
    <name type="scientific">Crateriforma conspicua</name>
    <dbReference type="NCBI Taxonomy" id="2527996"/>
    <lineage>
        <taxon>Bacteria</taxon>
        <taxon>Pseudomonadati</taxon>
        <taxon>Planctomycetota</taxon>
        <taxon>Planctomycetia</taxon>
        <taxon>Planctomycetales</taxon>
        <taxon>Planctomycetaceae</taxon>
        <taxon>Crateriforma</taxon>
    </lineage>
</organism>
<feature type="binding site" evidence="12">
    <location>
        <begin position="65"/>
        <end position="66"/>
    </location>
    <ligand>
        <name>beta-D-galactose</name>
        <dbReference type="ChEBI" id="CHEBI:27667"/>
    </ligand>
</feature>
<comment type="pathway">
    <text evidence="2 9">Carbohydrate metabolism; hexose metabolism.</text>
</comment>
<dbReference type="InterPro" id="IPR015443">
    <property type="entry name" value="Aldose_1-epimerase"/>
</dbReference>
<gene>
    <name evidence="13" type="primary">mro_4</name>
    <name evidence="13" type="ORF">Pan14r_50730</name>
</gene>
<dbReference type="SUPFAM" id="SSF74650">
    <property type="entry name" value="Galactose mutarotase-like"/>
    <property type="match status" value="1"/>
</dbReference>
<keyword evidence="6" id="KW-0597">Phosphoprotein</keyword>
<dbReference type="InterPro" id="IPR008183">
    <property type="entry name" value="Aldose_1/G6P_1-epimerase"/>
</dbReference>
<evidence type="ECO:0000256" key="3">
    <source>
        <dbReference type="ARBA" id="ARBA00006206"/>
    </source>
</evidence>
<evidence type="ECO:0000256" key="5">
    <source>
        <dbReference type="ARBA" id="ARBA00022490"/>
    </source>
</evidence>
<dbReference type="PANTHER" id="PTHR10091:SF0">
    <property type="entry name" value="GALACTOSE MUTAROTASE"/>
    <property type="match status" value="1"/>
</dbReference>
<dbReference type="GO" id="GO:0033499">
    <property type="term" value="P:galactose catabolic process via UDP-galactose, Leloir pathway"/>
    <property type="evidence" value="ECO:0007669"/>
    <property type="project" value="TreeGrafter"/>
</dbReference>
<accession>A0A5C5XQQ1</accession>
<evidence type="ECO:0000256" key="7">
    <source>
        <dbReference type="ARBA" id="ARBA00023235"/>
    </source>
</evidence>
<evidence type="ECO:0000256" key="12">
    <source>
        <dbReference type="PIRSR" id="PIRSR005096-3"/>
    </source>
</evidence>
<dbReference type="GO" id="GO:0005737">
    <property type="term" value="C:cytoplasm"/>
    <property type="evidence" value="ECO:0007669"/>
    <property type="project" value="UniProtKB-SubCell"/>
</dbReference>
<evidence type="ECO:0000256" key="6">
    <source>
        <dbReference type="ARBA" id="ARBA00022553"/>
    </source>
</evidence>
<dbReference type="EC" id="5.1.3.3" evidence="9"/>
<comment type="similarity">
    <text evidence="3 9">Belongs to the aldose epimerase family.</text>
</comment>
<dbReference type="NCBIfam" id="NF008277">
    <property type="entry name" value="PRK11055.1"/>
    <property type="match status" value="1"/>
</dbReference>
<dbReference type="GO" id="GO:0030246">
    <property type="term" value="F:carbohydrate binding"/>
    <property type="evidence" value="ECO:0007669"/>
    <property type="project" value="InterPro"/>
</dbReference>
<proteinExistence type="inferred from homology"/>
<protein>
    <recommendedName>
        <fullName evidence="9">Aldose 1-epimerase</fullName>
        <ecNumber evidence="9">5.1.3.3</ecNumber>
    </recommendedName>
</protein>
<dbReference type="InterPro" id="IPR011013">
    <property type="entry name" value="Gal_mutarotase_sf_dom"/>
</dbReference>
<sequence length="336" mass="36526">MKYTIGKGSSIEVDVVPLGAIITAIRVPDASGAMADVVLGFNDLSDYTDAVDHPYFGAVVGRYGNRIAKGEFQLNGQTYRLACNNGPNHLHGGDVGFDRKEWTVVSSDDNQMVLQLESPDGDEGYPGNLIVTVTYKVSAPGDFEVLYEATTDQATPVNLTQHTYFNLGGEGSGDILDHELKLSAQQFVPVDPTLIPSGQLADVADTPFDFRQAKPIGRDILSSHPQLKIGQGFDHNFIISKDPSDQQSISLAASVKHPTSGRTLEVWTDQPGVQFYSGNFLDGRLTGKSGSAYTKNSGFCLETQHYPDSPNQIGFPSTILYPDSQYKTKTIFRFGF</sequence>
<comment type="catalytic activity">
    <reaction evidence="9">
        <text>alpha-D-glucose = beta-D-glucose</text>
        <dbReference type="Rhea" id="RHEA:10264"/>
        <dbReference type="ChEBI" id="CHEBI:15903"/>
        <dbReference type="ChEBI" id="CHEBI:17925"/>
        <dbReference type="EC" id="5.1.3.3"/>
    </reaction>
</comment>
<evidence type="ECO:0000313" key="13">
    <source>
        <dbReference type="EMBL" id="TWT65527.1"/>
    </source>
</evidence>
<keyword evidence="14" id="KW-1185">Reference proteome</keyword>
<keyword evidence="8 9" id="KW-0119">Carbohydrate metabolism</keyword>